<dbReference type="CDD" id="cd02966">
    <property type="entry name" value="TlpA_like_family"/>
    <property type="match status" value="1"/>
</dbReference>
<feature type="domain" description="Thioredoxin" evidence="4">
    <location>
        <begin position="21"/>
        <end position="163"/>
    </location>
</feature>
<dbReference type="PANTHER" id="PTHR42852:SF17">
    <property type="entry name" value="THIOREDOXIN-LIKE PROTEIN HI_1115"/>
    <property type="match status" value="1"/>
</dbReference>
<dbReference type="KEGG" id="anf:AQPE_0112"/>
<reference evidence="5" key="1">
    <citation type="journal article" date="2020" name="Int. J. Syst. Evol. Microbiol.">
        <title>Aquipluma nitroreducens gen. nov. sp. nov., a novel facultatively anaerobic bacterium isolated from a freshwater lake.</title>
        <authorList>
            <person name="Watanabe M."/>
            <person name="Kojima H."/>
            <person name="Fukui M."/>
        </authorList>
    </citation>
    <scope>NUCLEOTIDE SEQUENCE</scope>
    <source>
        <strain evidence="5">MeG22</strain>
    </source>
</reference>
<dbReference type="GO" id="GO:0017004">
    <property type="term" value="P:cytochrome complex assembly"/>
    <property type="evidence" value="ECO:0007669"/>
    <property type="project" value="UniProtKB-KW"/>
</dbReference>
<evidence type="ECO:0000313" key="6">
    <source>
        <dbReference type="Proteomes" id="UP001193389"/>
    </source>
</evidence>
<dbReference type="SUPFAM" id="SSF52833">
    <property type="entry name" value="Thioredoxin-like"/>
    <property type="match status" value="1"/>
</dbReference>
<dbReference type="PANTHER" id="PTHR42852">
    <property type="entry name" value="THIOL:DISULFIDE INTERCHANGE PROTEIN DSBE"/>
    <property type="match status" value="1"/>
</dbReference>
<dbReference type="Pfam" id="PF08534">
    <property type="entry name" value="Redoxin"/>
    <property type="match status" value="1"/>
</dbReference>
<evidence type="ECO:0000259" key="4">
    <source>
        <dbReference type="PROSITE" id="PS51352"/>
    </source>
</evidence>
<sequence>MLIFLICSSFLSIAQEETTFVKLADPVPEFEFEKSPGKTMNISELKGKTVLITFFATWCGPCKKELPFIQSDIYNKLRKNPNFEILIFGREHNWDEVNRFKAANKFSMPFYPDPDRKVYSKFAGQYIPRNFLISPEGKILFSSIGFNEKDFKILKETIDNQVKRN</sequence>
<dbReference type="InterPro" id="IPR050553">
    <property type="entry name" value="Thioredoxin_ResA/DsbE_sf"/>
</dbReference>
<evidence type="ECO:0000256" key="1">
    <source>
        <dbReference type="ARBA" id="ARBA00004196"/>
    </source>
</evidence>
<dbReference type="Gene3D" id="3.40.30.10">
    <property type="entry name" value="Glutaredoxin"/>
    <property type="match status" value="1"/>
</dbReference>
<keyword evidence="3" id="KW-0676">Redox-active center</keyword>
<organism evidence="5 6">
    <name type="scientific">Aquipluma nitroreducens</name>
    <dbReference type="NCBI Taxonomy" id="2010828"/>
    <lineage>
        <taxon>Bacteria</taxon>
        <taxon>Pseudomonadati</taxon>
        <taxon>Bacteroidota</taxon>
        <taxon>Bacteroidia</taxon>
        <taxon>Marinilabiliales</taxon>
        <taxon>Prolixibacteraceae</taxon>
        <taxon>Aquipluma</taxon>
    </lineage>
</organism>
<keyword evidence="6" id="KW-1185">Reference proteome</keyword>
<evidence type="ECO:0000313" key="5">
    <source>
        <dbReference type="EMBL" id="BBE15976.1"/>
    </source>
</evidence>
<dbReference type="GO" id="GO:0016491">
    <property type="term" value="F:oxidoreductase activity"/>
    <property type="evidence" value="ECO:0007669"/>
    <property type="project" value="InterPro"/>
</dbReference>
<dbReference type="InterPro" id="IPR013740">
    <property type="entry name" value="Redoxin"/>
</dbReference>
<dbReference type="PROSITE" id="PS00194">
    <property type="entry name" value="THIOREDOXIN_1"/>
    <property type="match status" value="1"/>
</dbReference>
<dbReference type="Proteomes" id="UP001193389">
    <property type="component" value="Chromosome"/>
</dbReference>
<dbReference type="GO" id="GO:0030313">
    <property type="term" value="C:cell envelope"/>
    <property type="evidence" value="ECO:0007669"/>
    <property type="project" value="UniProtKB-SubCell"/>
</dbReference>
<dbReference type="InterPro" id="IPR017937">
    <property type="entry name" value="Thioredoxin_CS"/>
</dbReference>
<name>A0A5K7S386_9BACT</name>
<accession>A0A5K7S386</accession>
<keyword evidence="2" id="KW-0201">Cytochrome c-type biogenesis</keyword>
<dbReference type="EMBL" id="AP018694">
    <property type="protein sequence ID" value="BBE15976.1"/>
    <property type="molecule type" value="Genomic_DNA"/>
</dbReference>
<gene>
    <name evidence="5" type="ORF">AQPE_0112</name>
</gene>
<dbReference type="AlphaFoldDB" id="A0A5K7S386"/>
<comment type="subcellular location">
    <subcellularLocation>
        <location evidence="1">Cell envelope</location>
    </subcellularLocation>
</comment>
<evidence type="ECO:0000256" key="3">
    <source>
        <dbReference type="ARBA" id="ARBA00023284"/>
    </source>
</evidence>
<dbReference type="InterPro" id="IPR013766">
    <property type="entry name" value="Thioredoxin_domain"/>
</dbReference>
<dbReference type="InterPro" id="IPR036249">
    <property type="entry name" value="Thioredoxin-like_sf"/>
</dbReference>
<protein>
    <submittedName>
        <fullName evidence="5">Thioredoxin family protein</fullName>
    </submittedName>
</protein>
<evidence type="ECO:0000256" key="2">
    <source>
        <dbReference type="ARBA" id="ARBA00022748"/>
    </source>
</evidence>
<dbReference type="PROSITE" id="PS51352">
    <property type="entry name" value="THIOREDOXIN_2"/>
    <property type="match status" value="1"/>
</dbReference>
<proteinExistence type="predicted"/>